<dbReference type="OrthoDB" id="1318031at2"/>
<dbReference type="AlphaFoldDB" id="A0A1W2G667"/>
<sequence>MKTSRFTILWIILMICYKPIIAQKVGFDGLTKGTIDTEVLTAIIQSKQEELKEKVFRDVVINYFNRTNSKFNNFATYYYIYNVMETIIAEKNKTIITRNILQHTSEFALTYAITAYCLEYGNANHLSQTERENLFEALGVIFPYGELTKAKAKALYDVNQAMTAAPSDDYSLKMSDLKENLGELRAVGRGAIDYSNPRNNQRINLLLDVVFDLLINNEEIKSRKIFKDKFEKDPEVSIWYQADSRYQLYANSKVDSISKAAKVIRGLMKKNVDGFIKNYDFVEQVVKQVPVFLETTHDAKTMVMDYFGKVKAGNITLTAALDALVKTELFKNLGLTEAELKAQLDKLYQTMTGMPQYDKVAELFSKDNVERFVTLYKFYNDLKAEDIGLTELTQEQYLAMRTIIRDVIEKLSLKFENSVVAKVSDFVLEYTLIQEETTDHDKKTTTIYVDIESLVSALDQHYNSSSRKSSMSSKYWIINPRPFLTIGTNYGYFIDDTNVLRTDADGNVNDITNYYYASEKVGLKVKLFDTKYTRSFKPGETFTYKGTRRVWKRPRKQTVVSDMYYMVYASGLLYNLVNLKSEESFDQAIVGTGLGMTFFNGLAISASMAVPFTQGSIESKNWFFNLGFDIPIIEYLGQLNKKE</sequence>
<dbReference type="STRING" id="692418.SAMN04488029_0123"/>
<evidence type="ECO:0000313" key="1">
    <source>
        <dbReference type="EMBL" id="SMD31786.1"/>
    </source>
</evidence>
<dbReference type="RefSeq" id="WP_139793698.1">
    <property type="nucleotide sequence ID" value="NZ_FWYF01000001.1"/>
</dbReference>
<protein>
    <submittedName>
        <fullName evidence="1">Uncharacterized protein</fullName>
    </submittedName>
</protein>
<proteinExistence type="predicted"/>
<accession>A0A1W2G667</accession>
<reference evidence="1 2" key="1">
    <citation type="submission" date="2017-04" db="EMBL/GenBank/DDBJ databases">
        <authorList>
            <person name="Afonso C.L."/>
            <person name="Miller P.J."/>
            <person name="Scott M.A."/>
            <person name="Spackman E."/>
            <person name="Goraichik I."/>
            <person name="Dimitrov K.M."/>
            <person name="Suarez D.L."/>
            <person name="Swayne D.E."/>
        </authorList>
    </citation>
    <scope>NUCLEOTIDE SEQUENCE [LARGE SCALE GENOMIC DNA]</scope>
    <source>
        <strain evidence="1 2">DSM 26133</strain>
    </source>
</reference>
<gene>
    <name evidence="1" type="ORF">SAMN04488029_0123</name>
</gene>
<dbReference type="Proteomes" id="UP000192472">
    <property type="component" value="Unassembled WGS sequence"/>
</dbReference>
<organism evidence="1 2">
    <name type="scientific">Reichenbachiella faecimaris</name>
    <dbReference type="NCBI Taxonomy" id="692418"/>
    <lineage>
        <taxon>Bacteria</taxon>
        <taxon>Pseudomonadati</taxon>
        <taxon>Bacteroidota</taxon>
        <taxon>Cytophagia</taxon>
        <taxon>Cytophagales</taxon>
        <taxon>Reichenbachiellaceae</taxon>
        <taxon>Reichenbachiella</taxon>
    </lineage>
</organism>
<dbReference type="EMBL" id="FWYF01000001">
    <property type="protein sequence ID" value="SMD31786.1"/>
    <property type="molecule type" value="Genomic_DNA"/>
</dbReference>
<evidence type="ECO:0000313" key="2">
    <source>
        <dbReference type="Proteomes" id="UP000192472"/>
    </source>
</evidence>
<keyword evidence="2" id="KW-1185">Reference proteome</keyword>
<name>A0A1W2G667_REIFA</name>